<feature type="transmembrane region" description="Helical" evidence="1">
    <location>
        <begin position="215"/>
        <end position="232"/>
    </location>
</feature>
<feature type="transmembrane region" description="Helical" evidence="1">
    <location>
        <begin position="146"/>
        <end position="162"/>
    </location>
</feature>
<feature type="transmembrane region" description="Helical" evidence="1">
    <location>
        <begin position="362"/>
        <end position="381"/>
    </location>
</feature>
<dbReference type="RefSeq" id="WP_369711121.1">
    <property type="nucleotide sequence ID" value="NZ_CP165644.1"/>
</dbReference>
<dbReference type="KEGG" id="lrug:AB8B22_00220"/>
<dbReference type="AlphaFoldDB" id="A0AB39VJ17"/>
<feature type="transmembrane region" description="Helical" evidence="1">
    <location>
        <begin position="432"/>
        <end position="449"/>
    </location>
</feature>
<feature type="transmembrane region" description="Helical" evidence="1">
    <location>
        <begin position="260"/>
        <end position="286"/>
    </location>
</feature>
<feature type="transmembrane region" description="Helical" evidence="1">
    <location>
        <begin position="401"/>
        <end position="425"/>
    </location>
</feature>
<reference evidence="2" key="1">
    <citation type="submission" date="2024-07" db="EMBL/GenBank/DDBJ databases">
        <authorList>
            <person name="Li X.-J."/>
            <person name="Wang X."/>
        </authorList>
    </citation>
    <scope>NUCLEOTIDE SEQUENCE</scope>
    <source>
        <strain evidence="2">HSP-334</strain>
    </source>
</reference>
<keyword evidence="1" id="KW-0812">Transmembrane</keyword>
<feature type="transmembrane region" description="Helical" evidence="1">
    <location>
        <begin position="332"/>
        <end position="350"/>
    </location>
</feature>
<feature type="transmembrane region" description="Helical" evidence="1">
    <location>
        <begin position="122"/>
        <end position="140"/>
    </location>
</feature>
<dbReference type="EMBL" id="CP165644">
    <property type="protein sequence ID" value="XDU66868.1"/>
    <property type="molecule type" value="Genomic_DNA"/>
</dbReference>
<evidence type="ECO:0008006" key="3">
    <source>
        <dbReference type="Google" id="ProtNLM"/>
    </source>
</evidence>
<keyword evidence="1" id="KW-0472">Membrane</keyword>
<name>A0AB39VJ17_9FUSO</name>
<protein>
    <recommendedName>
        <fullName evidence="3">Glycosyltransferase RgtA/B/C/D-like domain-containing protein</fullName>
    </recommendedName>
</protein>
<feature type="transmembrane region" description="Helical" evidence="1">
    <location>
        <begin position="90"/>
        <end position="110"/>
    </location>
</feature>
<feature type="transmembrane region" description="Helical" evidence="1">
    <location>
        <begin position="12"/>
        <end position="30"/>
    </location>
</feature>
<feature type="transmembrane region" description="Helical" evidence="1">
    <location>
        <begin position="169"/>
        <end position="184"/>
    </location>
</feature>
<evidence type="ECO:0000256" key="1">
    <source>
        <dbReference type="SAM" id="Phobius"/>
    </source>
</evidence>
<feature type="transmembrane region" description="Helical" evidence="1">
    <location>
        <begin position="298"/>
        <end position="320"/>
    </location>
</feature>
<accession>A0AB39VJ17</accession>
<gene>
    <name evidence="2" type="ORF">AB8B22_00220</name>
</gene>
<proteinExistence type="predicted"/>
<feature type="transmembrane region" description="Helical" evidence="1">
    <location>
        <begin position="190"/>
        <end position="208"/>
    </location>
</feature>
<sequence>MLKKISITEKQLKIYGIILFIISTGIYFLLSNHIKVLYVYYDELRYYGFARNFANGKGLFLYNIPYTDQKILYDIFLIPAFWISDKFRQLSAIALINSILVTSGIFPIYILGKRIIKNNFNLLLCLILYCFFSDLNFSQTFMSENLFIPLALWGIVLYDGLFYKTKNKFYSISVGIFTYALYMTKEISIVFLIAWLLIILIKMINNGIKNSKEEIIQFSIITITFGILFFLVQNTIFKGMENTYGSQIQNVFAVKGGIRYVLYACFIYFANIMISILFVPIIIPILNYNSLNDKQKNLFYLLVFLAISSIGIVTYTWSFIENFGDEIPRTHLRYFGYLYIPFIVLFYSIIEKKEEKCKNIKKNLFHIVIVLILVILTIIFFKSPKNDSGLDHSVLNWVYVIAYNKINFIKCAMIIFLTTVIIVFYRNNSKSNLIIGMLFFIIFLGLEIVNSREIINVNNRTHISKSQALEVIEINKYINKNLDKNFLIINESLNDYQRILDTYMYAPNVYAVYEASYVGEQENNGVDLSKKQLKSLINNVPYYNLSKIDYIIYPNKLSKKFKQKNIEYVTKLDFGTFSVLKLKNNKLLPKLTESLLGLQFYGDGAFWEKGTVKIPTNGVLYGPYIDLPIGKYRVEFTCEFPKGAIGEFSVLKEAEVPNNYITSISSNEKTVVIEFELKEKAHKVEFTVRNRNKFSFAVEDIQLHRIE</sequence>
<keyword evidence="1" id="KW-1133">Transmembrane helix</keyword>
<evidence type="ECO:0000313" key="2">
    <source>
        <dbReference type="EMBL" id="XDU66868.1"/>
    </source>
</evidence>
<organism evidence="2">
    <name type="scientific">Leptotrichia rugosa</name>
    <dbReference type="NCBI Taxonomy" id="3239302"/>
    <lineage>
        <taxon>Bacteria</taxon>
        <taxon>Fusobacteriati</taxon>
        <taxon>Fusobacteriota</taxon>
        <taxon>Fusobacteriia</taxon>
        <taxon>Fusobacteriales</taxon>
        <taxon>Leptotrichiaceae</taxon>
        <taxon>Leptotrichia</taxon>
    </lineage>
</organism>